<dbReference type="RefSeq" id="NP_001255311.1">
    <property type="nucleotide sequence ID" value="NM_001268382.1"/>
</dbReference>
<evidence type="ECO:0000256" key="1">
    <source>
        <dbReference type="SAM" id="SignalP"/>
    </source>
</evidence>
<keyword evidence="3" id="KW-1185">Reference proteome</keyword>
<dbReference type="HOGENOM" id="CLU_192434_0_0_1"/>
<reference evidence="2 3" key="1">
    <citation type="journal article" date="1998" name="Science">
        <title>Genome sequence of the nematode C. elegans: a platform for investigating biology.</title>
        <authorList>
            <consortium name="The C. elegans sequencing consortium"/>
            <person name="Sulson J.E."/>
            <person name="Waterston R."/>
        </authorList>
    </citation>
    <scope>NUCLEOTIDE SEQUENCE [LARGE SCALE GENOMIC DNA]</scope>
    <source>
        <strain evidence="2 3">Bristol N2</strain>
    </source>
</reference>
<gene>
    <name evidence="2" type="ORF">CELE_F17E9.15</name>
    <name evidence="2 4" type="ORF">F17E9.15</name>
</gene>
<dbReference type="InParanoid" id="D0IMZ0"/>
<sequence>MQIFNAYIFLVFTICSVSAQFYPWSMAFQPVDHIEPSIFNPIPQAPEPNLFNFIPSAVAQHTICAYYISIVHQLHLVGEENKCLS</sequence>
<dbReference type="AlphaFoldDB" id="D0IMZ0"/>
<evidence type="ECO:0000313" key="2">
    <source>
        <dbReference type="EMBL" id="CCD68537.1"/>
    </source>
</evidence>
<feature type="chain" id="PRO_5003008789" evidence="1">
    <location>
        <begin position="20"/>
        <end position="85"/>
    </location>
</feature>
<dbReference type="FunCoup" id="D0IMZ0">
    <property type="interactions" value="191"/>
</dbReference>
<proteinExistence type="predicted"/>
<protein>
    <submittedName>
        <fullName evidence="2">Secreted protein</fullName>
    </submittedName>
</protein>
<dbReference type="AGR" id="WB:WBGene00194833"/>
<dbReference type="CTD" id="13197018"/>
<dbReference type="Proteomes" id="UP000001940">
    <property type="component" value="Chromosome IV"/>
</dbReference>
<dbReference type="OMA" id="QHTICAY"/>
<accession>D0IMZ0</accession>
<dbReference type="KEGG" id="cel:CELE_F17E9.15"/>
<dbReference type="GeneID" id="13197018"/>
<name>D0IMZ0_CAEEL</name>
<dbReference type="PaxDb" id="6239-F17E9.15"/>
<feature type="signal peptide" evidence="1">
    <location>
        <begin position="1"/>
        <end position="19"/>
    </location>
</feature>
<keyword evidence="1" id="KW-0732">Signal</keyword>
<evidence type="ECO:0000313" key="3">
    <source>
        <dbReference type="Proteomes" id="UP000001940"/>
    </source>
</evidence>
<dbReference type="EMBL" id="BX284604">
    <property type="protein sequence ID" value="CCD68537.1"/>
    <property type="molecule type" value="Genomic_DNA"/>
</dbReference>
<dbReference type="WormBase" id="F17E9.15">
    <property type="protein sequence ID" value="CE44221"/>
    <property type="gene ID" value="WBGene00194833"/>
</dbReference>
<evidence type="ECO:0000313" key="4">
    <source>
        <dbReference type="WormBase" id="F17E9.15"/>
    </source>
</evidence>
<organism evidence="2 3">
    <name type="scientific">Caenorhabditis elegans</name>
    <dbReference type="NCBI Taxonomy" id="6239"/>
    <lineage>
        <taxon>Eukaryota</taxon>
        <taxon>Metazoa</taxon>
        <taxon>Ecdysozoa</taxon>
        <taxon>Nematoda</taxon>
        <taxon>Chromadorea</taxon>
        <taxon>Rhabditida</taxon>
        <taxon>Rhabditina</taxon>
        <taxon>Rhabditomorpha</taxon>
        <taxon>Rhabditoidea</taxon>
        <taxon>Rhabditidae</taxon>
        <taxon>Peloderinae</taxon>
        <taxon>Caenorhabditis</taxon>
    </lineage>
</organism>
<dbReference type="Bgee" id="WBGene00194833">
    <property type="expression patterns" value="Expressed in adult organism and 1 other cell type or tissue"/>
</dbReference>